<dbReference type="Gramene" id="Ma08_t15480.1">
    <property type="protein sequence ID" value="Ma08_p15480.1"/>
    <property type="gene ID" value="Ma08_g15480"/>
</dbReference>
<dbReference type="PANTHER" id="PTHR46057">
    <property type="entry name" value="FCS-LIKE ZINC FINGER 1-RELATED"/>
    <property type="match status" value="1"/>
</dbReference>
<evidence type="ECO:0000313" key="8">
    <source>
        <dbReference type="Proteomes" id="UP000012960"/>
    </source>
</evidence>
<reference evidence="7" key="2">
    <citation type="submission" date="2021-05" db="UniProtKB">
        <authorList>
            <consortium name="EnsemblPlants"/>
        </authorList>
    </citation>
    <scope>IDENTIFICATION</scope>
    <source>
        <strain evidence="7">subsp. malaccensis</strain>
    </source>
</reference>
<evidence type="ECO:0000256" key="4">
    <source>
        <dbReference type="SAM" id="MobiDB-lite"/>
    </source>
</evidence>
<dbReference type="InterPro" id="IPR007650">
    <property type="entry name" value="Zf-FLZ_dom"/>
</dbReference>
<reference evidence="6" key="1">
    <citation type="submission" date="2021-03" db="EMBL/GenBank/DDBJ databases">
        <authorList>
            <consortium name="Genoscope - CEA"/>
            <person name="William W."/>
        </authorList>
    </citation>
    <scope>NUCLEOTIDE SEQUENCE</scope>
    <source>
        <strain evidence="6">Doubled-haploid Pahang</strain>
    </source>
</reference>
<dbReference type="InterPro" id="IPR044533">
    <property type="entry name" value="FLZ1/2/3"/>
</dbReference>
<dbReference type="Pfam" id="PF04570">
    <property type="entry name" value="zf-FLZ"/>
    <property type="match status" value="1"/>
</dbReference>
<dbReference type="EMBL" id="HG996472">
    <property type="protein sequence ID" value="CAG1831616.1"/>
    <property type="molecule type" value="Genomic_DNA"/>
</dbReference>
<comment type="similarity">
    <text evidence="1">Belongs to the FLZ family.</text>
</comment>
<keyword evidence="8" id="KW-1185">Reference proteome</keyword>
<dbReference type="PROSITE" id="PS51795">
    <property type="entry name" value="ZF_FLZ"/>
    <property type="match status" value="1"/>
</dbReference>
<feature type="compositionally biased region" description="Basic and acidic residues" evidence="4">
    <location>
        <begin position="50"/>
        <end position="74"/>
    </location>
</feature>
<name>A0A804K6Y0_MUSAM</name>
<dbReference type="GO" id="GO:0046872">
    <property type="term" value="F:metal ion binding"/>
    <property type="evidence" value="ECO:0007669"/>
    <property type="project" value="UniProtKB-KW"/>
</dbReference>
<evidence type="ECO:0000259" key="5">
    <source>
        <dbReference type="PROSITE" id="PS51795"/>
    </source>
</evidence>
<dbReference type="Proteomes" id="UP000012960">
    <property type="component" value="Unplaced"/>
</dbReference>
<gene>
    <name evidence="6" type="ORF">GSMUA_348700.1</name>
</gene>
<dbReference type="AlphaFoldDB" id="A0A804K6Y0"/>
<dbReference type="PANTHER" id="PTHR46057:SF58">
    <property type="entry name" value="(WILD MALAYSIAN BANANA) HYPOTHETICAL PROTEIN"/>
    <property type="match status" value="1"/>
</dbReference>
<proteinExistence type="inferred from homology"/>
<keyword evidence="2" id="KW-0479">Metal-binding</keyword>
<evidence type="ECO:0000256" key="3">
    <source>
        <dbReference type="PROSITE-ProRule" id="PRU01131"/>
    </source>
</evidence>
<dbReference type="InParanoid" id="A0A804K6Y0"/>
<evidence type="ECO:0000256" key="1">
    <source>
        <dbReference type="ARBA" id="ARBA00009374"/>
    </source>
</evidence>
<organism evidence="7 8">
    <name type="scientific">Musa acuminata subsp. malaccensis</name>
    <name type="common">Wild banana</name>
    <name type="synonym">Musa malaccensis</name>
    <dbReference type="NCBI Taxonomy" id="214687"/>
    <lineage>
        <taxon>Eukaryota</taxon>
        <taxon>Viridiplantae</taxon>
        <taxon>Streptophyta</taxon>
        <taxon>Embryophyta</taxon>
        <taxon>Tracheophyta</taxon>
        <taxon>Spermatophyta</taxon>
        <taxon>Magnoliopsida</taxon>
        <taxon>Liliopsida</taxon>
        <taxon>Zingiberales</taxon>
        <taxon>Musaceae</taxon>
        <taxon>Musa</taxon>
    </lineage>
</organism>
<evidence type="ECO:0000313" key="7">
    <source>
        <dbReference type="EnsemblPlants" id="Ma08_p15480.1"/>
    </source>
</evidence>
<dbReference type="FunCoup" id="A0A804K6Y0">
    <property type="interactions" value="2476"/>
</dbReference>
<feature type="compositionally biased region" description="Basic and acidic residues" evidence="4">
    <location>
        <begin position="170"/>
        <end position="179"/>
    </location>
</feature>
<dbReference type="EnsemblPlants" id="Ma08_t15480.1">
    <property type="protein sequence ID" value="Ma08_p15480.1"/>
    <property type="gene ID" value="Ma08_g15480"/>
</dbReference>
<sequence length="218" mass="24073">MQREIHDAQKPGQWARSAPRHHPWFEGHLLLLLLPPHLRLPVSSPQRPLRHQETRKQTPVRRQQERKTSERLKLMESSSFSCSSSSSASSSSASDLEAGRAAPYNSAGAAAGSRSPKARFFCDGLDHEEPHHFLDSCFLCGKPLAGNRDIFMYRGDMPFCSEECRQEQIEMDESKEQNRKVPPKASSSSKDSSKGGTATGPSKSHKVHVRAGTAVVAG</sequence>
<protein>
    <submittedName>
        <fullName evidence="6">(wild Malaysian banana) hypothetical protein</fullName>
    </submittedName>
</protein>
<feature type="region of interest" description="Disordered" evidence="4">
    <location>
        <begin position="43"/>
        <end position="93"/>
    </location>
</feature>
<feature type="zinc finger region" description="FLZ-type" evidence="3">
    <location>
        <begin position="132"/>
        <end position="176"/>
    </location>
</feature>
<evidence type="ECO:0000256" key="2">
    <source>
        <dbReference type="ARBA" id="ARBA00022723"/>
    </source>
</evidence>
<accession>A0A804K6Y0</accession>
<feature type="domain" description="FLZ-type" evidence="5">
    <location>
        <begin position="132"/>
        <end position="176"/>
    </location>
</feature>
<feature type="compositionally biased region" description="Low complexity" evidence="4">
    <location>
        <begin position="77"/>
        <end position="93"/>
    </location>
</feature>
<feature type="region of interest" description="Disordered" evidence="4">
    <location>
        <begin position="170"/>
        <end position="218"/>
    </location>
</feature>
<feature type="compositionally biased region" description="Low complexity" evidence="4">
    <location>
        <begin position="184"/>
        <end position="200"/>
    </location>
</feature>
<evidence type="ECO:0000313" key="6">
    <source>
        <dbReference type="EMBL" id="CAG1831616.1"/>
    </source>
</evidence>